<keyword evidence="3" id="KW-1185">Reference proteome</keyword>
<sequence>MTPRPDRVKIVQSDLEGKIYWTWTWGGEPQVAVTLSRQVAKVRGLLAEALPGALPGEVTDADLAPVPAKLRALGGLAAGGSLPERYRGPHGDAPTLAAGTSKAEDRRRAEVLRTHRCLTGPLSTPDREARWAADLAQALVPGQLLAEIGERARTNQPFEFLIMLSGDCAAVPWEILPVAEGKVLLDVATVTHFAPMTQRDFSGVPPRRWGATKALPPLWVIDPRLGRGNGWHVLDEDEHAEWARLAAVDGGTMRVAVDYDRIELSRDLLPDGSQPGLDSKAGRFFYLGHVAGGDDDPQSTSLLLGCGSRVYSTATMSGPVRGFSARDALMGTIDFAEANGDRRTRYPDAALADGMPREVPGNQLWPMPARVALIACDSGSDFRHAEPFGLVTAFFEAGAELITATRWALITDRAFGCYSDAGRHPLQEAALAVDAAHRGERPVADIGAWQRERLARWRCDGELADSPLTWAALANHVWRPRANPLPPGLEGLVDEKAEGAGG</sequence>
<gene>
    <name evidence="2" type="ORF">SAMN02745244_03012</name>
</gene>
<name>A0A1M6L839_9ACTN</name>
<accession>A0A1M6L839</accession>
<dbReference type="EMBL" id="FQZG01000068">
    <property type="protein sequence ID" value="SHJ67353.1"/>
    <property type="molecule type" value="Genomic_DNA"/>
</dbReference>
<dbReference type="OrthoDB" id="3723950at2"/>
<evidence type="ECO:0000313" key="2">
    <source>
        <dbReference type="EMBL" id="SHJ67353.1"/>
    </source>
</evidence>
<proteinExistence type="predicted"/>
<dbReference type="Proteomes" id="UP000184512">
    <property type="component" value="Unassembled WGS sequence"/>
</dbReference>
<feature type="region of interest" description="Disordered" evidence="1">
    <location>
        <begin position="81"/>
        <end position="105"/>
    </location>
</feature>
<protein>
    <submittedName>
        <fullName evidence="2">CHAT domain</fullName>
    </submittedName>
</protein>
<dbReference type="AlphaFoldDB" id="A0A1M6L839"/>
<reference evidence="3" key="1">
    <citation type="submission" date="2016-11" db="EMBL/GenBank/DDBJ databases">
        <authorList>
            <person name="Varghese N."/>
            <person name="Submissions S."/>
        </authorList>
    </citation>
    <scope>NUCLEOTIDE SEQUENCE [LARGE SCALE GENOMIC DNA]</scope>
    <source>
        <strain evidence="3">DSM 12906</strain>
    </source>
</reference>
<organism evidence="2 3">
    <name type="scientific">Tessaracoccus bendigoensis DSM 12906</name>
    <dbReference type="NCBI Taxonomy" id="1123357"/>
    <lineage>
        <taxon>Bacteria</taxon>
        <taxon>Bacillati</taxon>
        <taxon>Actinomycetota</taxon>
        <taxon>Actinomycetes</taxon>
        <taxon>Propionibacteriales</taxon>
        <taxon>Propionibacteriaceae</taxon>
        <taxon>Tessaracoccus</taxon>
    </lineage>
</organism>
<dbReference type="RefSeq" id="WP_073189781.1">
    <property type="nucleotide sequence ID" value="NZ_FQZG01000068.1"/>
</dbReference>
<evidence type="ECO:0000313" key="3">
    <source>
        <dbReference type="Proteomes" id="UP000184512"/>
    </source>
</evidence>
<evidence type="ECO:0000256" key="1">
    <source>
        <dbReference type="SAM" id="MobiDB-lite"/>
    </source>
</evidence>
<dbReference type="STRING" id="1123357.SAMN02745244_03012"/>